<name>A0A2I1GBH3_9GLOM</name>
<dbReference type="Proteomes" id="UP000234323">
    <property type="component" value="Unassembled WGS sequence"/>
</dbReference>
<keyword evidence="2" id="KW-1185">Reference proteome</keyword>
<sequence length="67" mass="7490">NSKTFTLNENATSYTPKGKENKQVLYVKVVKQDSNSDFSRPSSPSLIIDKKKKKTAFISKTSLFSTS</sequence>
<proteinExistence type="predicted"/>
<evidence type="ECO:0000313" key="1">
    <source>
        <dbReference type="EMBL" id="PKY43977.1"/>
    </source>
</evidence>
<protein>
    <submittedName>
        <fullName evidence="1">Uncharacterized protein</fullName>
    </submittedName>
</protein>
<organism evidence="1 2">
    <name type="scientific">Rhizophagus irregularis</name>
    <dbReference type="NCBI Taxonomy" id="588596"/>
    <lineage>
        <taxon>Eukaryota</taxon>
        <taxon>Fungi</taxon>
        <taxon>Fungi incertae sedis</taxon>
        <taxon>Mucoromycota</taxon>
        <taxon>Glomeromycotina</taxon>
        <taxon>Glomeromycetes</taxon>
        <taxon>Glomerales</taxon>
        <taxon>Glomeraceae</taxon>
        <taxon>Rhizophagus</taxon>
    </lineage>
</organism>
<reference evidence="1 2" key="1">
    <citation type="submission" date="2015-10" db="EMBL/GenBank/DDBJ databases">
        <title>Genome analyses suggest a sexual origin of heterokaryosis in a supposedly ancient asexual fungus.</title>
        <authorList>
            <person name="Ropars J."/>
            <person name="Sedzielewska K."/>
            <person name="Noel J."/>
            <person name="Charron P."/>
            <person name="Farinelli L."/>
            <person name="Marton T."/>
            <person name="Kruger M."/>
            <person name="Pelin A."/>
            <person name="Brachmann A."/>
            <person name="Corradi N."/>
        </authorList>
    </citation>
    <scope>NUCLEOTIDE SEQUENCE [LARGE SCALE GENOMIC DNA]</scope>
    <source>
        <strain evidence="1 2">A4</strain>
    </source>
</reference>
<feature type="non-terminal residue" evidence="1">
    <location>
        <position position="1"/>
    </location>
</feature>
<gene>
    <name evidence="1" type="ORF">RhiirA4_458122</name>
</gene>
<accession>A0A2I1GBH3</accession>
<evidence type="ECO:0000313" key="2">
    <source>
        <dbReference type="Proteomes" id="UP000234323"/>
    </source>
</evidence>
<dbReference type="AlphaFoldDB" id="A0A2I1GBH3"/>
<comment type="caution">
    <text evidence="1">The sequence shown here is derived from an EMBL/GenBank/DDBJ whole genome shotgun (WGS) entry which is preliminary data.</text>
</comment>
<dbReference type="EMBL" id="LLXI01000290">
    <property type="protein sequence ID" value="PKY43977.1"/>
    <property type="molecule type" value="Genomic_DNA"/>
</dbReference>